<feature type="compositionally biased region" description="Low complexity" evidence="6">
    <location>
        <begin position="249"/>
        <end position="263"/>
    </location>
</feature>
<comment type="function">
    <text evidence="5">RNA helicase.</text>
</comment>
<evidence type="ECO:0000259" key="7">
    <source>
        <dbReference type="Pfam" id="PF00270"/>
    </source>
</evidence>
<dbReference type="GO" id="GO:0016787">
    <property type="term" value="F:hydrolase activity"/>
    <property type="evidence" value="ECO:0007669"/>
    <property type="project" value="UniProtKB-KW"/>
</dbReference>
<dbReference type="PANTHER" id="PTHR24031">
    <property type="entry name" value="RNA HELICASE"/>
    <property type="match status" value="1"/>
</dbReference>
<dbReference type="Pfam" id="PF00270">
    <property type="entry name" value="DEAD"/>
    <property type="match status" value="1"/>
</dbReference>
<dbReference type="InterPro" id="IPR027417">
    <property type="entry name" value="P-loop_NTPase"/>
</dbReference>
<proteinExistence type="inferred from homology"/>
<evidence type="ECO:0000313" key="9">
    <source>
        <dbReference type="EMBL" id="THX38431.1"/>
    </source>
</evidence>
<sequence length="819" mass="89440">MTSVNSSCGWSSLGVSDACFKAHNKVSHSCRFELSPVVENKNCNLTYLHQFRPGRMGIAESKYCRPSVEPASKKQSLKLGEQTEPEISPEALPNLAASDHLTVHGESNASAPTPVNDKPSVPPARSQQNYFATTFAFAPSRAKISGLVTRLIEQYGDAVEALDLTFEAEERRLKPKAPPPDRGKLLLINRPIKSDNVATAPVQSIPASIEPPALLKSRSATIIASSTSTASLSTQEETSLIPDSKQPDLVTSTELSTTSLPVSVEHHDELQARHEPLSPEPAVLGVSSPTLPDVSVSSPSPTTHNDGSSRQLTTTVTSVAPVPCWIRCHIRASPPPSPDLTSLSYLGLAKERDYAAALLAPELPYGSLVRIPTIENLDLGIPLKLSKNAAARGIVKLKTEQKILHACVSRKVSAVIFGASGIGKASGVAIAAIAAAFKSGQEHEEHRKEHFKKRIACPTVVIVTSTGELVKKITETIESFLNNESNDEYSLKCLQVFSTRGGDNKNRSALLTGWPNVLVCTPGRLAELTGDSNFSARLLHLLIIDQGAVLASAENKTNMDRIIAWARCEQSGSIRRAPISTSGLCPLTTIVLSHRLDFGLELHRQLTERYLRFIGSCRPKLIPFARNPRVNFKGQIKVQTCSFNTTARCDYFVKKLVPLHPGERIICIDPSRERVVEESAKCNGLGIRSEAYTTESERRHIIERFRQKECKIMFATPAAVEGIRYTDVKTLVIFASPYESFYTDQDGMDKPGVFKRREDCLRDYVEAIGPAGEEAIVYIFVAVGTNQKIKDAIAQVKMDAGLEVDAVLKPRSMCPDYYL</sequence>
<keyword evidence="1 5" id="KW-0547">Nucleotide-binding</keyword>
<dbReference type="EC" id="3.6.4.13" evidence="5"/>
<dbReference type="InterPro" id="IPR001650">
    <property type="entry name" value="Helicase_C-like"/>
</dbReference>
<feature type="compositionally biased region" description="Low complexity" evidence="6">
    <location>
        <begin position="226"/>
        <end position="240"/>
    </location>
</feature>
<feature type="domain" description="DEAD/DEAH-box helicase" evidence="7">
    <location>
        <begin position="402"/>
        <end position="564"/>
    </location>
</feature>
<dbReference type="GO" id="GO:0003724">
    <property type="term" value="F:RNA helicase activity"/>
    <property type="evidence" value="ECO:0007669"/>
    <property type="project" value="UniProtKB-EC"/>
</dbReference>
<comment type="catalytic activity">
    <reaction evidence="5">
        <text>ATP + H2O = ADP + phosphate + H(+)</text>
        <dbReference type="Rhea" id="RHEA:13065"/>
        <dbReference type="ChEBI" id="CHEBI:15377"/>
        <dbReference type="ChEBI" id="CHEBI:15378"/>
        <dbReference type="ChEBI" id="CHEBI:30616"/>
        <dbReference type="ChEBI" id="CHEBI:43474"/>
        <dbReference type="ChEBI" id="CHEBI:456216"/>
        <dbReference type="EC" id="3.6.4.13"/>
    </reaction>
</comment>
<feature type="region of interest" description="Disordered" evidence="6">
    <location>
        <begin position="73"/>
        <end position="92"/>
    </location>
</feature>
<feature type="region of interest" description="Disordered" evidence="6">
    <location>
        <begin position="105"/>
        <end position="125"/>
    </location>
</feature>
<evidence type="ECO:0000256" key="5">
    <source>
        <dbReference type="RuleBase" id="RU365068"/>
    </source>
</evidence>
<feature type="domain" description="Helicase C-terminal" evidence="8">
    <location>
        <begin position="655"/>
        <end position="739"/>
    </location>
</feature>
<evidence type="ECO:0000256" key="4">
    <source>
        <dbReference type="ARBA" id="ARBA00022884"/>
    </source>
</evidence>
<keyword evidence="2 5" id="KW-0378">Hydrolase</keyword>
<evidence type="ECO:0000256" key="6">
    <source>
        <dbReference type="SAM" id="MobiDB-lite"/>
    </source>
</evidence>
<feature type="compositionally biased region" description="Basic and acidic residues" evidence="6">
    <location>
        <begin position="264"/>
        <end position="277"/>
    </location>
</feature>
<evidence type="ECO:0000256" key="3">
    <source>
        <dbReference type="ARBA" id="ARBA00022840"/>
    </source>
</evidence>
<dbReference type="EMBL" id="QZAV01000099">
    <property type="protein sequence ID" value="THX38431.1"/>
    <property type="molecule type" value="Genomic_DNA"/>
</dbReference>
<dbReference type="GO" id="GO:0005524">
    <property type="term" value="F:ATP binding"/>
    <property type="evidence" value="ECO:0007669"/>
    <property type="project" value="UniProtKB-UniRule"/>
</dbReference>
<reference evidence="9 10" key="1">
    <citation type="submission" date="2018-10" db="EMBL/GenBank/DDBJ databases">
        <title>Fifty Aureobasidium pullulans genomes reveal a recombining polyextremotolerant generalist.</title>
        <authorList>
            <person name="Gostincar C."/>
            <person name="Turk M."/>
            <person name="Zajc J."/>
            <person name="Gunde-Cimerman N."/>
        </authorList>
    </citation>
    <scope>NUCLEOTIDE SEQUENCE [LARGE SCALE GENOMIC DNA]</scope>
    <source>
        <strain evidence="9 10">EXF-9785</strain>
    </source>
</reference>
<dbReference type="AlphaFoldDB" id="A0A4S9EUA2"/>
<evidence type="ECO:0000256" key="1">
    <source>
        <dbReference type="ARBA" id="ARBA00022741"/>
    </source>
</evidence>
<dbReference type="InterPro" id="IPR011545">
    <property type="entry name" value="DEAD/DEAH_box_helicase_dom"/>
</dbReference>
<evidence type="ECO:0000259" key="8">
    <source>
        <dbReference type="Pfam" id="PF00271"/>
    </source>
</evidence>
<name>A0A4S9EUA2_AURPU</name>
<organism evidence="9 10">
    <name type="scientific">Aureobasidium pullulans</name>
    <name type="common">Black yeast</name>
    <name type="synonym">Pullularia pullulans</name>
    <dbReference type="NCBI Taxonomy" id="5580"/>
    <lineage>
        <taxon>Eukaryota</taxon>
        <taxon>Fungi</taxon>
        <taxon>Dikarya</taxon>
        <taxon>Ascomycota</taxon>
        <taxon>Pezizomycotina</taxon>
        <taxon>Dothideomycetes</taxon>
        <taxon>Dothideomycetidae</taxon>
        <taxon>Dothideales</taxon>
        <taxon>Saccotheciaceae</taxon>
        <taxon>Aureobasidium</taxon>
    </lineage>
</organism>
<comment type="similarity">
    <text evidence="5">Belongs to the DEAD box helicase family.</text>
</comment>
<protein>
    <recommendedName>
        <fullName evidence="5">ATP-dependent RNA helicase</fullName>
        <ecNumber evidence="5">3.6.4.13</ecNumber>
    </recommendedName>
</protein>
<comment type="domain">
    <text evidence="5">The Q motif is unique to and characteristic of the DEAD box family of RNA helicases and controls ATP binding and hydrolysis.</text>
</comment>
<keyword evidence="3 5" id="KW-0067">ATP-binding</keyword>
<dbReference type="Pfam" id="PF00271">
    <property type="entry name" value="Helicase_C"/>
    <property type="match status" value="1"/>
</dbReference>
<accession>A0A4S9EUA2</accession>
<dbReference type="SUPFAM" id="SSF52540">
    <property type="entry name" value="P-loop containing nucleoside triphosphate hydrolases"/>
    <property type="match status" value="1"/>
</dbReference>
<dbReference type="Proteomes" id="UP000308953">
    <property type="component" value="Unassembled WGS sequence"/>
</dbReference>
<gene>
    <name evidence="9" type="ORF">D6D10_05064</name>
</gene>
<keyword evidence="5" id="KW-0347">Helicase</keyword>
<comment type="caution">
    <text evidence="9">The sequence shown here is derived from an EMBL/GenBank/DDBJ whole genome shotgun (WGS) entry which is preliminary data.</text>
</comment>
<evidence type="ECO:0000256" key="2">
    <source>
        <dbReference type="ARBA" id="ARBA00022801"/>
    </source>
</evidence>
<feature type="compositionally biased region" description="Low complexity" evidence="6">
    <location>
        <begin position="286"/>
        <end position="303"/>
    </location>
</feature>
<evidence type="ECO:0000313" key="10">
    <source>
        <dbReference type="Proteomes" id="UP000308953"/>
    </source>
</evidence>
<feature type="region of interest" description="Disordered" evidence="6">
    <location>
        <begin position="226"/>
        <end position="312"/>
    </location>
</feature>
<dbReference type="Gene3D" id="3.40.50.300">
    <property type="entry name" value="P-loop containing nucleotide triphosphate hydrolases"/>
    <property type="match status" value="2"/>
</dbReference>
<dbReference type="GO" id="GO:0003723">
    <property type="term" value="F:RNA binding"/>
    <property type="evidence" value="ECO:0007669"/>
    <property type="project" value="UniProtKB-UniRule"/>
</dbReference>
<keyword evidence="4 5" id="KW-0694">RNA-binding</keyword>